<dbReference type="RefSeq" id="WP_007203081.1">
    <property type="nucleotide sequence ID" value="NZ_AKKV01000032.1"/>
</dbReference>
<protein>
    <recommendedName>
        <fullName evidence="4">Pentapeptide repeat-containing protein</fullName>
    </recommendedName>
</protein>
<dbReference type="Pfam" id="PF13599">
    <property type="entry name" value="Pentapeptide_4"/>
    <property type="match status" value="1"/>
</dbReference>
<dbReference type="PATRIC" id="fig|1196324.3.peg.3078"/>
<dbReference type="Proteomes" id="UP000004080">
    <property type="component" value="Unassembled WGS sequence"/>
</dbReference>
<dbReference type="EMBL" id="AKKV01000032">
    <property type="protein sequence ID" value="EIT84451.1"/>
    <property type="molecule type" value="Genomic_DNA"/>
</dbReference>
<keyword evidence="3" id="KW-1185">Reference proteome</keyword>
<evidence type="ECO:0000313" key="3">
    <source>
        <dbReference type="Proteomes" id="UP000004080"/>
    </source>
</evidence>
<dbReference type="Gene3D" id="2.160.20.80">
    <property type="entry name" value="E3 ubiquitin-protein ligase SopA"/>
    <property type="match status" value="1"/>
</dbReference>
<dbReference type="AlphaFoldDB" id="I8IYC3"/>
<sequence>MVSLEGGIIINNRKKEELIQLLELHKIWLDSLGLEGKKLVLDEVKLTEVDLIKYPLNQAYITDCIFNNMHLINIEMFSSTICSSSFMFANLENADFYKADVSYANFTNANLQNTRFAKSDCIETIFNSANLSDAKLVAALFDYADFRNANLQNADVSESTFENVLLKGAKLTGVRGLEEAFIKSINIGTPEQPNILIGGEARKWLEVMSN</sequence>
<evidence type="ECO:0000313" key="2">
    <source>
        <dbReference type="EMBL" id="EIT84451.1"/>
    </source>
</evidence>
<gene>
    <name evidence="2" type="ORF">A374_15037</name>
</gene>
<dbReference type="PANTHER" id="PTHR47485:SF1">
    <property type="entry name" value="THYLAKOID LUMENAL 17.4 KDA PROTEIN, CHLOROPLASTIC"/>
    <property type="match status" value="1"/>
</dbReference>
<dbReference type="PANTHER" id="PTHR47485">
    <property type="entry name" value="THYLAKOID LUMENAL 17.4 KDA PROTEIN, CHLOROPLASTIC"/>
    <property type="match status" value="1"/>
</dbReference>
<dbReference type="InterPro" id="IPR001646">
    <property type="entry name" value="5peptide_repeat"/>
</dbReference>
<dbReference type="eggNOG" id="COG1357">
    <property type="taxonomic scope" value="Bacteria"/>
</dbReference>
<accession>I8IYC3</accession>
<reference evidence="2 3" key="1">
    <citation type="journal article" date="2012" name="J. Bacteriol.">
        <title>Genome of Bacillus macauensis ZFHKF-1, a Long-Chain-Forming Bacterium.</title>
        <authorList>
            <person name="Cai L."/>
            <person name="Zhang T."/>
        </authorList>
    </citation>
    <scope>NUCLEOTIDE SEQUENCE [LARGE SCALE GENOMIC DNA]</scope>
    <source>
        <strain evidence="2 3">ZFHKF-1</strain>
    </source>
</reference>
<evidence type="ECO:0000256" key="1">
    <source>
        <dbReference type="ARBA" id="ARBA00022737"/>
    </source>
</evidence>
<evidence type="ECO:0008006" key="4">
    <source>
        <dbReference type="Google" id="ProtNLM"/>
    </source>
</evidence>
<organism evidence="2 3">
    <name type="scientific">Fictibacillus macauensis ZFHKF-1</name>
    <dbReference type="NCBI Taxonomy" id="1196324"/>
    <lineage>
        <taxon>Bacteria</taxon>
        <taxon>Bacillati</taxon>
        <taxon>Bacillota</taxon>
        <taxon>Bacilli</taxon>
        <taxon>Bacillales</taxon>
        <taxon>Fictibacillaceae</taxon>
        <taxon>Fictibacillus</taxon>
    </lineage>
</organism>
<keyword evidence="1" id="KW-0677">Repeat</keyword>
<proteinExistence type="predicted"/>
<name>I8IYC3_9BACL</name>
<comment type="caution">
    <text evidence="2">The sequence shown here is derived from an EMBL/GenBank/DDBJ whole genome shotgun (WGS) entry which is preliminary data.</text>
</comment>
<dbReference type="SUPFAM" id="SSF141571">
    <property type="entry name" value="Pentapeptide repeat-like"/>
    <property type="match status" value="1"/>
</dbReference>
<dbReference type="STRING" id="1196324.A374_15037"/>